<feature type="region of interest" description="Disordered" evidence="1">
    <location>
        <begin position="21"/>
        <end position="43"/>
    </location>
</feature>
<sequence length="160" mass="17510">MPRAAHGYTQGQYAFQQSLDPQPQHYIPSSPLSIPPSPSSAGMARFSLQPHVWQYNIPQQIQSLPPQLPPQEQQSLHTTNNAPRQSLAPERETGIGSDGVQSSQMHATLLMENAQPWQVDVSGTMPSTQDENDYMSAMNNHTADEFNPAPLSSATVSEST</sequence>
<organism evidence="2 3">
    <name type="scientific">Macrophomina phaseolina (strain MS6)</name>
    <name type="common">Charcoal rot fungus</name>
    <dbReference type="NCBI Taxonomy" id="1126212"/>
    <lineage>
        <taxon>Eukaryota</taxon>
        <taxon>Fungi</taxon>
        <taxon>Dikarya</taxon>
        <taxon>Ascomycota</taxon>
        <taxon>Pezizomycotina</taxon>
        <taxon>Dothideomycetes</taxon>
        <taxon>Dothideomycetes incertae sedis</taxon>
        <taxon>Botryosphaeriales</taxon>
        <taxon>Botryosphaeriaceae</taxon>
        <taxon>Macrophomina</taxon>
    </lineage>
</organism>
<feature type="compositionally biased region" description="Polar residues" evidence="1">
    <location>
        <begin position="150"/>
        <end position="160"/>
    </location>
</feature>
<dbReference type="AlphaFoldDB" id="K2R817"/>
<proteinExistence type="predicted"/>
<dbReference type="HOGENOM" id="CLU_1652501_0_0_1"/>
<feature type="compositionally biased region" description="Low complexity" evidence="1">
    <location>
        <begin position="62"/>
        <end position="76"/>
    </location>
</feature>
<dbReference type="InParanoid" id="K2R817"/>
<accession>K2R817</accession>
<comment type="caution">
    <text evidence="2">The sequence shown here is derived from an EMBL/GenBank/DDBJ whole genome shotgun (WGS) entry which is preliminary data.</text>
</comment>
<gene>
    <name evidence="2" type="ORF">MPH_12366</name>
</gene>
<dbReference type="EMBL" id="AHHD01000517">
    <property type="protein sequence ID" value="EKG10508.1"/>
    <property type="molecule type" value="Genomic_DNA"/>
</dbReference>
<dbReference type="Proteomes" id="UP000007129">
    <property type="component" value="Unassembled WGS sequence"/>
</dbReference>
<feature type="region of interest" description="Disordered" evidence="1">
    <location>
        <begin position="62"/>
        <end position="160"/>
    </location>
</feature>
<dbReference type="VEuPathDB" id="FungiDB:MPH_12366"/>
<evidence type="ECO:0000256" key="1">
    <source>
        <dbReference type="SAM" id="MobiDB-lite"/>
    </source>
</evidence>
<name>K2R817_MACPH</name>
<protein>
    <submittedName>
        <fullName evidence="2">Uncharacterized protein</fullName>
    </submittedName>
</protein>
<reference evidence="2 3" key="1">
    <citation type="journal article" date="2012" name="BMC Genomics">
        <title>Tools to kill: Genome of one of the most destructive plant pathogenic fungi Macrophomina phaseolina.</title>
        <authorList>
            <person name="Islam M.S."/>
            <person name="Haque M.S."/>
            <person name="Islam M.M."/>
            <person name="Emdad E.M."/>
            <person name="Halim A."/>
            <person name="Hossen Q.M.M."/>
            <person name="Hossain M.Z."/>
            <person name="Ahmed B."/>
            <person name="Rahim S."/>
            <person name="Rahman M.S."/>
            <person name="Alam M.M."/>
            <person name="Hou S."/>
            <person name="Wan X."/>
            <person name="Saito J.A."/>
            <person name="Alam M."/>
        </authorList>
    </citation>
    <scope>NUCLEOTIDE SEQUENCE [LARGE SCALE GENOMIC DNA]</scope>
    <source>
        <strain evidence="2 3">MS6</strain>
    </source>
</reference>
<evidence type="ECO:0000313" key="3">
    <source>
        <dbReference type="Proteomes" id="UP000007129"/>
    </source>
</evidence>
<evidence type="ECO:0000313" key="2">
    <source>
        <dbReference type="EMBL" id="EKG10508.1"/>
    </source>
</evidence>